<organism evidence="2">
    <name type="scientific">bioreactor metagenome</name>
    <dbReference type="NCBI Taxonomy" id="1076179"/>
    <lineage>
        <taxon>unclassified sequences</taxon>
        <taxon>metagenomes</taxon>
        <taxon>ecological metagenomes</taxon>
    </lineage>
</organism>
<sequence>MVYDLFDYTDSAKVELAEHIIDATLSPLFGLVFANFMPRKLKPFILYWLVWLVFSILYEWMAVQVQFLNYKGWSLLHSSIVYFFIYWFIRWHVFFLEKDKGSSE</sequence>
<accession>A0A645HS74</accession>
<feature type="transmembrane region" description="Helical" evidence="1">
    <location>
        <begin position="20"/>
        <end position="37"/>
    </location>
</feature>
<keyword evidence="1" id="KW-0812">Transmembrane</keyword>
<reference evidence="2" key="1">
    <citation type="submission" date="2019-08" db="EMBL/GenBank/DDBJ databases">
        <authorList>
            <person name="Kucharzyk K."/>
            <person name="Murdoch R.W."/>
            <person name="Higgins S."/>
            <person name="Loffler F."/>
        </authorList>
    </citation>
    <scope>NUCLEOTIDE SEQUENCE</scope>
</reference>
<comment type="caution">
    <text evidence="2">The sequence shown here is derived from an EMBL/GenBank/DDBJ whole genome shotgun (WGS) entry which is preliminary data.</text>
</comment>
<proteinExistence type="predicted"/>
<keyword evidence="1" id="KW-0472">Membrane</keyword>
<gene>
    <name evidence="2" type="ORF">SDC9_189453</name>
</gene>
<dbReference type="EMBL" id="VSSQ01099239">
    <property type="protein sequence ID" value="MPN41898.1"/>
    <property type="molecule type" value="Genomic_DNA"/>
</dbReference>
<keyword evidence="1" id="KW-1133">Transmembrane helix</keyword>
<evidence type="ECO:0008006" key="3">
    <source>
        <dbReference type="Google" id="ProtNLM"/>
    </source>
</evidence>
<protein>
    <recommendedName>
        <fullName evidence="3">VanZ-like domain-containing protein</fullName>
    </recommendedName>
</protein>
<name>A0A645HS74_9ZZZZ</name>
<evidence type="ECO:0000256" key="1">
    <source>
        <dbReference type="SAM" id="Phobius"/>
    </source>
</evidence>
<dbReference type="AlphaFoldDB" id="A0A645HS74"/>
<evidence type="ECO:0000313" key="2">
    <source>
        <dbReference type="EMBL" id="MPN41898.1"/>
    </source>
</evidence>
<feature type="transmembrane region" description="Helical" evidence="1">
    <location>
        <begin position="44"/>
        <end position="63"/>
    </location>
</feature>
<feature type="transmembrane region" description="Helical" evidence="1">
    <location>
        <begin position="75"/>
        <end position="96"/>
    </location>
</feature>